<evidence type="ECO:0000313" key="4">
    <source>
        <dbReference type="EnsemblMetazoa" id="HelroP103786"/>
    </source>
</evidence>
<dbReference type="KEGG" id="hro:HELRODRAFT_103786"/>
<dbReference type="InterPro" id="IPR011009">
    <property type="entry name" value="Kinase-like_dom_sf"/>
</dbReference>
<dbReference type="EC" id="2.7.11.1" evidence="1"/>
<reference evidence="4" key="3">
    <citation type="submission" date="2015-06" db="UniProtKB">
        <authorList>
            <consortium name="EnsemblMetazoa"/>
        </authorList>
    </citation>
    <scope>IDENTIFICATION</scope>
</reference>
<dbReference type="InterPro" id="IPR000719">
    <property type="entry name" value="Prot_kinase_dom"/>
</dbReference>
<dbReference type="GO" id="GO:0006897">
    <property type="term" value="P:endocytosis"/>
    <property type="evidence" value="ECO:0000318"/>
    <property type="project" value="GO_Central"/>
</dbReference>
<dbReference type="Pfam" id="PF00069">
    <property type="entry name" value="Pkinase"/>
    <property type="match status" value="1"/>
</dbReference>
<dbReference type="EnsemblMetazoa" id="HelroT103786">
    <property type="protein sequence ID" value="HelroP103786"/>
    <property type="gene ID" value="HelroG103786"/>
</dbReference>
<dbReference type="GO" id="GO:0005634">
    <property type="term" value="C:nucleus"/>
    <property type="evidence" value="ECO:0000318"/>
    <property type="project" value="GO_Central"/>
</dbReference>
<dbReference type="GeneID" id="20194627"/>
<dbReference type="PROSITE" id="PS00108">
    <property type="entry name" value="PROTEIN_KINASE_ST"/>
    <property type="match status" value="1"/>
</dbReference>
<keyword evidence="5" id="KW-1185">Reference proteome</keyword>
<feature type="domain" description="Protein kinase" evidence="2">
    <location>
        <begin position="54"/>
        <end position="330"/>
    </location>
</feature>
<accession>T1EDH5</accession>
<proteinExistence type="predicted"/>
<dbReference type="EMBL" id="KB097650">
    <property type="protein sequence ID" value="ESN92307.1"/>
    <property type="molecule type" value="Genomic_DNA"/>
</dbReference>
<sequence length="365" mass="40953">MDTTEEQMDLEIINLSPGKDEVVVAIPDSTELQEAVGGSKVESNEFIVGRTIKTRVLNKINGGSYGDIHLGVLLDTSETVAVKLESMKSPHQQLLQEGNVMRHLEGGPGIPKVHWFGSYEPLYNVMVMDYLGLSLQELFSFCGHIFTLKTVLLIGEQVLDILDFIHSKEYVHRDIKPDNFVIGALGSSKQDTVFLIDFGLAKKCQRQRFSVGGGFSSGYGINRPMVGTVRYMGLHAHDGQGDQPRDDLESLGYCFLYFLKGRLPWQGVKGFKNREEKLAEIRKIKASTPIDSLCGGLPSLFGDFISKCRRAKKNDPNVTAAKWKRYLTFLAEERKIAFDRVYDWSNKPELLDFKADSRKHGHDSS</sequence>
<dbReference type="GO" id="GO:0090263">
    <property type="term" value="P:positive regulation of canonical Wnt signaling pathway"/>
    <property type="evidence" value="ECO:0000318"/>
    <property type="project" value="GO_Central"/>
</dbReference>
<dbReference type="AlphaFoldDB" id="T1EDH5"/>
<dbReference type="Proteomes" id="UP000015101">
    <property type="component" value="Unassembled WGS sequence"/>
</dbReference>
<dbReference type="GO" id="GO:0032436">
    <property type="term" value="P:positive regulation of proteasomal ubiquitin-dependent protein catabolic process"/>
    <property type="evidence" value="ECO:0000318"/>
    <property type="project" value="GO_Central"/>
</dbReference>
<dbReference type="CTD" id="20194627"/>
<dbReference type="CDD" id="cd14016">
    <property type="entry name" value="STKc_CK1"/>
    <property type="match status" value="1"/>
</dbReference>
<dbReference type="EMBL" id="AMQM01007629">
    <property type="status" value="NOT_ANNOTATED_CDS"/>
    <property type="molecule type" value="Genomic_DNA"/>
</dbReference>
<dbReference type="GO" id="GO:0004674">
    <property type="term" value="F:protein serine/threonine kinase activity"/>
    <property type="evidence" value="ECO:0000318"/>
    <property type="project" value="GO_Central"/>
</dbReference>
<dbReference type="Gene3D" id="1.10.510.10">
    <property type="entry name" value="Transferase(Phosphotransferase) domain 1"/>
    <property type="match status" value="1"/>
</dbReference>
<gene>
    <name evidence="4" type="primary">20194627</name>
    <name evidence="3" type="ORF">HELRODRAFT_103786</name>
</gene>
<dbReference type="OrthoDB" id="5800476at2759"/>
<evidence type="ECO:0000313" key="3">
    <source>
        <dbReference type="EMBL" id="ESN92307.1"/>
    </source>
</evidence>
<dbReference type="GO" id="GO:0005524">
    <property type="term" value="F:ATP binding"/>
    <property type="evidence" value="ECO:0007669"/>
    <property type="project" value="InterPro"/>
</dbReference>
<evidence type="ECO:0000259" key="2">
    <source>
        <dbReference type="PROSITE" id="PS50011"/>
    </source>
</evidence>
<dbReference type="PANTHER" id="PTHR11909">
    <property type="entry name" value="CASEIN KINASE-RELATED"/>
    <property type="match status" value="1"/>
</dbReference>
<dbReference type="HOGENOM" id="CLU_019279_2_0_1"/>
<dbReference type="RefSeq" id="XP_009029551.1">
    <property type="nucleotide sequence ID" value="XM_009031303.1"/>
</dbReference>
<dbReference type="PROSITE" id="PS50011">
    <property type="entry name" value="PROTEIN_KINASE_DOM"/>
    <property type="match status" value="1"/>
</dbReference>
<dbReference type="InterPro" id="IPR008271">
    <property type="entry name" value="Ser/Thr_kinase_AS"/>
</dbReference>
<organism evidence="4 5">
    <name type="scientific">Helobdella robusta</name>
    <name type="common">Californian leech</name>
    <dbReference type="NCBI Taxonomy" id="6412"/>
    <lineage>
        <taxon>Eukaryota</taxon>
        <taxon>Metazoa</taxon>
        <taxon>Spiralia</taxon>
        <taxon>Lophotrochozoa</taxon>
        <taxon>Annelida</taxon>
        <taxon>Clitellata</taxon>
        <taxon>Hirudinea</taxon>
        <taxon>Rhynchobdellida</taxon>
        <taxon>Glossiphoniidae</taxon>
        <taxon>Helobdella</taxon>
    </lineage>
</organism>
<dbReference type="eggNOG" id="KOG1164">
    <property type="taxonomic scope" value="Eukaryota"/>
</dbReference>
<dbReference type="GO" id="GO:0007165">
    <property type="term" value="P:signal transduction"/>
    <property type="evidence" value="ECO:0000318"/>
    <property type="project" value="GO_Central"/>
</dbReference>
<dbReference type="FunFam" id="1.10.510.10:FF:001910">
    <property type="entry name" value="Uncharacterized protein"/>
    <property type="match status" value="1"/>
</dbReference>
<dbReference type="GO" id="GO:0005737">
    <property type="term" value="C:cytoplasm"/>
    <property type="evidence" value="ECO:0000318"/>
    <property type="project" value="GO_Central"/>
</dbReference>
<dbReference type="InterPro" id="IPR050235">
    <property type="entry name" value="CK1_Ser-Thr_kinase"/>
</dbReference>
<protein>
    <recommendedName>
        <fullName evidence="1">non-specific serine/threonine protein kinase</fullName>
        <ecNumber evidence="1">2.7.11.1</ecNumber>
    </recommendedName>
</protein>
<dbReference type="InParanoid" id="T1EDH5"/>
<name>T1EDH5_HELRO</name>
<evidence type="ECO:0000313" key="5">
    <source>
        <dbReference type="Proteomes" id="UP000015101"/>
    </source>
</evidence>
<reference evidence="3 5" key="2">
    <citation type="journal article" date="2013" name="Nature">
        <title>Insights into bilaterian evolution from three spiralian genomes.</title>
        <authorList>
            <person name="Simakov O."/>
            <person name="Marletaz F."/>
            <person name="Cho S.J."/>
            <person name="Edsinger-Gonzales E."/>
            <person name="Havlak P."/>
            <person name="Hellsten U."/>
            <person name="Kuo D.H."/>
            <person name="Larsson T."/>
            <person name="Lv J."/>
            <person name="Arendt D."/>
            <person name="Savage R."/>
            <person name="Osoegawa K."/>
            <person name="de Jong P."/>
            <person name="Grimwood J."/>
            <person name="Chapman J.A."/>
            <person name="Shapiro H."/>
            <person name="Aerts A."/>
            <person name="Otillar R.P."/>
            <person name="Terry A.Y."/>
            <person name="Boore J.L."/>
            <person name="Grigoriev I.V."/>
            <person name="Lindberg D.R."/>
            <person name="Seaver E.C."/>
            <person name="Weisblat D.A."/>
            <person name="Putnam N.H."/>
            <person name="Rokhsar D.S."/>
        </authorList>
    </citation>
    <scope>NUCLEOTIDE SEQUENCE</scope>
</reference>
<dbReference type="STRING" id="6412.T1EDH5"/>
<reference evidence="5" key="1">
    <citation type="submission" date="2012-12" db="EMBL/GenBank/DDBJ databases">
        <authorList>
            <person name="Hellsten U."/>
            <person name="Grimwood J."/>
            <person name="Chapman J.A."/>
            <person name="Shapiro H."/>
            <person name="Aerts A."/>
            <person name="Otillar R.P."/>
            <person name="Terry A.Y."/>
            <person name="Boore J.L."/>
            <person name="Simakov O."/>
            <person name="Marletaz F."/>
            <person name="Cho S.-J."/>
            <person name="Edsinger-Gonzales E."/>
            <person name="Havlak P."/>
            <person name="Kuo D.-H."/>
            <person name="Larsson T."/>
            <person name="Lv J."/>
            <person name="Arendt D."/>
            <person name="Savage R."/>
            <person name="Osoegawa K."/>
            <person name="de Jong P."/>
            <person name="Lindberg D.R."/>
            <person name="Seaver E.C."/>
            <person name="Weisblat D.A."/>
            <person name="Putnam N.H."/>
            <person name="Grigoriev I.V."/>
            <person name="Rokhsar D.S."/>
        </authorList>
    </citation>
    <scope>NUCLEOTIDE SEQUENCE</scope>
</reference>
<dbReference type="SMART" id="SM00220">
    <property type="entry name" value="S_TKc"/>
    <property type="match status" value="1"/>
</dbReference>
<evidence type="ECO:0000256" key="1">
    <source>
        <dbReference type="ARBA" id="ARBA00012513"/>
    </source>
</evidence>
<dbReference type="SUPFAM" id="SSF56112">
    <property type="entry name" value="Protein kinase-like (PK-like)"/>
    <property type="match status" value="1"/>
</dbReference>